<feature type="transmembrane region" description="Helical" evidence="1">
    <location>
        <begin position="20"/>
        <end position="37"/>
    </location>
</feature>
<accession>A0ABP6QE66</accession>
<name>A0ABP6QE66_9ACTN</name>
<keyword evidence="1" id="KW-1133">Transmembrane helix</keyword>
<dbReference type="InterPro" id="IPR003844">
    <property type="entry name" value="UPF0060"/>
</dbReference>
<evidence type="ECO:0000313" key="3">
    <source>
        <dbReference type="Proteomes" id="UP001501237"/>
    </source>
</evidence>
<proteinExistence type="predicted"/>
<evidence type="ECO:0008006" key="4">
    <source>
        <dbReference type="Google" id="ProtNLM"/>
    </source>
</evidence>
<sequence length="42" mass="4566">MRVAGSLAWGMVMDGFKLDRWDVTGAVICLIGVLVIMDAPRT</sequence>
<comment type="caution">
    <text evidence="2">The sequence shown here is derived from an EMBL/GenBank/DDBJ whole genome shotgun (WGS) entry which is preliminary data.</text>
</comment>
<dbReference type="Pfam" id="PF02694">
    <property type="entry name" value="UPF0060"/>
    <property type="match status" value="1"/>
</dbReference>
<evidence type="ECO:0000313" key="2">
    <source>
        <dbReference type="EMBL" id="GAA3221488.1"/>
    </source>
</evidence>
<reference evidence="3" key="1">
    <citation type="journal article" date="2019" name="Int. J. Syst. Evol. Microbiol.">
        <title>The Global Catalogue of Microorganisms (GCM) 10K type strain sequencing project: providing services to taxonomists for standard genome sequencing and annotation.</title>
        <authorList>
            <consortium name="The Broad Institute Genomics Platform"/>
            <consortium name="The Broad Institute Genome Sequencing Center for Infectious Disease"/>
            <person name="Wu L."/>
            <person name="Ma J."/>
        </authorList>
    </citation>
    <scope>NUCLEOTIDE SEQUENCE [LARGE SCALE GENOMIC DNA]</scope>
    <source>
        <strain evidence="3">JCM 9377</strain>
    </source>
</reference>
<protein>
    <recommendedName>
        <fullName evidence="4">Small Multidrug Resistance (SMR) protein</fullName>
    </recommendedName>
</protein>
<dbReference type="EMBL" id="BAAAUV010000012">
    <property type="protein sequence ID" value="GAA3221488.1"/>
    <property type="molecule type" value="Genomic_DNA"/>
</dbReference>
<organism evidence="2 3">
    <name type="scientific">Actinocorallia longicatena</name>
    <dbReference type="NCBI Taxonomy" id="111803"/>
    <lineage>
        <taxon>Bacteria</taxon>
        <taxon>Bacillati</taxon>
        <taxon>Actinomycetota</taxon>
        <taxon>Actinomycetes</taxon>
        <taxon>Streptosporangiales</taxon>
        <taxon>Thermomonosporaceae</taxon>
        <taxon>Actinocorallia</taxon>
    </lineage>
</organism>
<keyword evidence="1" id="KW-0812">Transmembrane</keyword>
<gene>
    <name evidence="2" type="ORF">GCM10010468_46620</name>
</gene>
<dbReference type="RefSeq" id="WP_425547810.1">
    <property type="nucleotide sequence ID" value="NZ_BAAAUV010000012.1"/>
</dbReference>
<evidence type="ECO:0000256" key="1">
    <source>
        <dbReference type="SAM" id="Phobius"/>
    </source>
</evidence>
<keyword evidence="3" id="KW-1185">Reference proteome</keyword>
<dbReference type="Proteomes" id="UP001501237">
    <property type="component" value="Unassembled WGS sequence"/>
</dbReference>
<keyword evidence="1" id="KW-0472">Membrane</keyword>